<evidence type="ECO:0000256" key="4">
    <source>
        <dbReference type="ARBA" id="ARBA00022536"/>
    </source>
</evidence>
<dbReference type="GO" id="GO:0048646">
    <property type="term" value="P:anatomical structure formation involved in morphogenesis"/>
    <property type="evidence" value="ECO:0007669"/>
    <property type="project" value="UniProtKB-ARBA"/>
</dbReference>
<evidence type="ECO:0000259" key="17">
    <source>
        <dbReference type="PROSITE" id="PS50026"/>
    </source>
</evidence>
<feature type="domain" description="Sushi" evidence="20">
    <location>
        <begin position="3710"/>
        <end position="3767"/>
    </location>
</feature>
<feature type="disulfide bond" evidence="14">
    <location>
        <begin position="2863"/>
        <end position="2890"/>
    </location>
</feature>
<feature type="disulfide bond" evidence="14">
    <location>
        <begin position="3912"/>
        <end position="3939"/>
    </location>
</feature>
<dbReference type="FunFam" id="2.10.25.10:FF:000006">
    <property type="entry name" value="Versican core protein-like isoform 1"/>
    <property type="match status" value="1"/>
</dbReference>
<feature type="domain" description="Sushi" evidence="20">
    <location>
        <begin position="3536"/>
        <end position="3593"/>
    </location>
</feature>
<dbReference type="GO" id="GO:0009952">
    <property type="term" value="P:anterior/posterior pattern specification"/>
    <property type="evidence" value="ECO:0007669"/>
    <property type="project" value="UniProtKB-ARBA"/>
</dbReference>
<feature type="disulfide bond" evidence="14">
    <location>
        <begin position="2921"/>
        <end position="2948"/>
    </location>
</feature>
<dbReference type="InterPro" id="IPR000436">
    <property type="entry name" value="Sushi_SCR_CCP_dom"/>
</dbReference>
<dbReference type="Pfam" id="PF00008">
    <property type="entry name" value="EGF"/>
    <property type="match status" value="6"/>
</dbReference>
<dbReference type="GeneID" id="109476067"/>
<feature type="region of interest" description="Disordered" evidence="15">
    <location>
        <begin position="967"/>
        <end position="998"/>
    </location>
</feature>
<feature type="domain" description="Sushi" evidence="20">
    <location>
        <begin position="2777"/>
        <end position="2834"/>
    </location>
</feature>
<feature type="disulfide bond" evidence="14">
    <location>
        <begin position="4318"/>
        <end position="4345"/>
    </location>
</feature>
<dbReference type="Gene3D" id="2.10.25.10">
    <property type="entry name" value="Laminin"/>
    <property type="match status" value="10"/>
</dbReference>
<feature type="domain" description="Sushi" evidence="20">
    <location>
        <begin position="1739"/>
        <end position="1797"/>
    </location>
</feature>
<evidence type="ECO:0000256" key="5">
    <source>
        <dbReference type="ARBA" id="ARBA00022659"/>
    </source>
</evidence>
<feature type="disulfide bond" evidence="13">
    <location>
        <begin position="1335"/>
        <end position="1344"/>
    </location>
</feature>
<evidence type="ECO:0000256" key="7">
    <source>
        <dbReference type="ARBA" id="ARBA00022737"/>
    </source>
</evidence>
<dbReference type="FunFam" id="2.10.50.10:FF:000018">
    <property type="entry name" value="Sushi, von Willebrand factor type A, EGF and pentraxin domain-containing 1"/>
    <property type="match status" value="1"/>
</dbReference>
<feature type="disulfide bond" evidence="13">
    <location>
        <begin position="1525"/>
        <end position="1534"/>
    </location>
</feature>
<feature type="disulfide bond" evidence="14">
    <location>
        <begin position="399"/>
        <end position="426"/>
    </location>
</feature>
<feature type="disulfide bond" evidence="14">
    <location>
        <begin position="2511"/>
        <end position="2538"/>
    </location>
</feature>
<feature type="domain" description="Sushi" evidence="20">
    <location>
        <begin position="2194"/>
        <end position="2251"/>
    </location>
</feature>
<dbReference type="SUPFAM" id="SSF49899">
    <property type="entry name" value="Concanavalin A-like lectins/glucanases"/>
    <property type="match status" value="1"/>
</dbReference>
<dbReference type="Proteomes" id="UP000515135">
    <property type="component" value="Unplaced"/>
</dbReference>
<evidence type="ECO:0000256" key="3">
    <source>
        <dbReference type="ARBA" id="ARBA00022525"/>
    </source>
</evidence>
<feature type="domain" description="EGF-like" evidence="17">
    <location>
        <begin position="1385"/>
        <end position="1421"/>
    </location>
</feature>
<feature type="disulfide bond" evidence="14">
    <location>
        <begin position="1800"/>
        <end position="1843"/>
    </location>
</feature>
<feature type="domain" description="Sushi" evidence="20">
    <location>
        <begin position="2599"/>
        <end position="2659"/>
    </location>
</feature>
<dbReference type="SUPFAM" id="SSF57196">
    <property type="entry name" value="EGF/Laminin"/>
    <property type="match status" value="4"/>
</dbReference>
<keyword evidence="11" id="KW-0325">Glycoprotein</keyword>
<dbReference type="SMART" id="SM00181">
    <property type="entry name" value="EGF"/>
    <property type="match status" value="12"/>
</dbReference>
<feature type="disulfide bond" evidence="14">
    <location>
        <begin position="3506"/>
        <end position="3533"/>
    </location>
</feature>
<feature type="domain" description="EGF-like" evidence="17">
    <location>
        <begin position="1858"/>
        <end position="1899"/>
    </location>
</feature>
<dbReference type="GO" id="GO:0051241">
    <property type="term" value="P:negative regulation of multicellular organismal process"/>
    <property type="evidence" value="ECO:0007669"/>
    <property type="project" value="UniProtKB-ARBA"/>
</dbReference>
<dbReference type="GO" id="GO:0030097">
    <property type="term" value="P:hemopoiesis"/>
    <property type="evidence" value="ECO:0007669"/>
    <property type="project" value="UniProtKB-ARBA"/>
</dbReference>
<dbReference type="PROSITE" id="PS50234">
    <property type="entry name" value="VWFA"/>
    <property type="match status" value="1"/>
</dbReference>
<dbReference type="PROSITE" id="PS50026">
    <property type="entry name" value="EGF_3"/>
    <property type="match status" value="9"/>
</dbReference>
<dbReference type="Gene3D" id="2.10.50.10">
    <property type="entry name" value="Tumor Necrosis Factor Receptor, subunit A, domain 2"/>
    <property type="match status" value="3"/>
</dbReference>
<feature type="domain" description="Sushi" evidence="20">
    <location>
        <begin position="2017"/>
        <end position="2075"/>
    </location>
</feature>
<feature type="disulfide bond" evidence="14">
    <location>
        <begin position="2688"/>
        <end position="2715"/>
    </location>
</feature>
<dbReference type="Pfam" id="PF00084">
    <property type="entry name" value="Sushi"/>
    <property type="match status" value="52"/>
</dbReference>
<dbReference type="PROSITE" id="PS00289">
    <property type="entry name" value="PTX_1"/>
    <property type="match status" value="1"/>
</dbReference>
<feature type="chain" id="PRO_5027788986" evidence="16">
    <location>
        <begin position="23"/>
        <end position="4747"/>
    </location>
</feature>
<dbReference type="InterPro" id="IPR030476">
    <property type="entry name" value="Pentaxin_CS"/>
</dbReference>
<feature type="domain" description="Sushi" evidence="20">
    <location>
        <begin position="2425"/>
        <end position="2482"/>
    </location>
</feature>
<evidence type="ECO:0000256" key="9">
    <source>
        <dbReference type="ARBA" id="ARBA00023136"/>
    </source>
</evidence>
<feature type="disulfide bond" evidence="13">
    <location>
        <begin position="4703"/>
        <end position="4713"/>
    </location>
</feature>
<dbReference type="SUPFAM" id="SSF53300">
    <property type="entry name" value="vWA-like"/>
    <property type="match status" value="1"/>
</dbReference>
<keyword evidence="6 16" id="KW-0732">Signal</keyword>
<evidence type="ECO:0000256" key="1">
    <source>
        <dbReference type="ARBA" id="ARBA00004370"/>
    </source>
</evidence>
<feature type="disulfide bond" evidence="14">
    <location>
        <begin position="2805"/>
        <end position="2832"/>
    </location>
</feature>
<dbReference type="OrthoDB" id="6515930at2759"/>
<dbReference type="CDD" id="cd01450">
    <property type="entry name" value="vWFA_subfamily_ECM"/>
    <property type="match status" value="1"/>
</dbReference>
<dbReference type="FunFam" id="2.10.70.10:FF:000014">
    <property type="entry name" value="Membrane cofactor protein"/>
    <property type="match status" value="1"/>
</dbReference>
<evidence type="ECO:0000256" key="16">
    <source>
        <dbReference type="SAM" id="SignalP"/>
    </source>
</evidence>
<dbReference type="SMART" id="SM00179">
    <property type="entry name" value="EGF_CA"/>
    <property type="match status" value="8"/>
</dbReference>
<feature type="domain" description="Sushi" evidence="20">
    <location>
        <begin position="2483"/>
        <end position="2540"/>
    </location>
</feature>
<dbReference type="InterPro" id="IPR003410">
    <property type="entry name" value="HYR_dom"/>
</dbReference>
<feature type="domain" description="EGF-like" evidence="17">
    <location>
        <begin position="4700"/>
        <end position="4731"/>
    </location>
</feature>
<feature type="domain" description="Sushi" evidence="20">
    <location>
        <begin position="3652"/>
        <end position="3709"/>
    </location>
</feature>
<feature type="disulfide bond" evidence="14">
    <location>
        <begin position="3622"/>
        <end position="3649"/>
    </location>
</feature>
<evidence type="ECO:0000259" key="21">
    <source>
        <dbReference type="PROSITE" id="PS51828"/>
    </source>
</evidence>
<dbReference type="Pfam" id="PF02494">
    <property type="entry name" value="HYR"/>
    <property type="match status" value="2"/>
</dbReference>
<feature type="disulfide bond" evidence="14">
    <location>
        <begin position="4435"/>
        <end position="4462"/>
    </location>
</feature>
<feature type="disulfide bond" evidence="13">
    <location>
        <begin position="1411"/>
        <end position="1420"/>
    </location>
</feature>
<dbReference type="FunFam" id="2.10.25.10:FF:000004">
    <property type="entry name" value="Neurogenic locus notch 1"/>
    <property type="match status" value="1"/>
</dbReference>
<dbReference type="FunFam" id="2.10.25.10:FF:000122">
    <property type="entry name" value="Protein crumbs homolog 2"/>
    <property type="match status" value="1"/>
</dbReference>
<feature type="disulfide bond" evidence="14">
    <location>
        <begin position="1987"/>
        <end position="2014"/>
    </location>
</feature>
<feature type="domain" description="EGF-like" evidence="17">
    <location>
        <begin position="1347"/>
        <end position="1383"/>
    </location>
</feature>
<dbReference type="InterPro" id="IPR000152">
    <property type="entry name" value="EGF-type_Asp/Asn_hydroxyl_site"/>
</dbReference>
<feature type="disulfide bond" evidence="14">
    <location>
        <begin position="2453"/>
        <end position="2480"/>
    </location>
</feature>
<feature type="disulfide bond" evidence="13">
    <location>
        <begin position="1449"/>
        <end position="1458"/>
    </location>
</feature>
<dbReference type="PROSITE" id="PS50923">
    <property type="entry name" value="SUSHI"/>
    <property type="match status" value="52"/>
</dbReference>
<feature type="disulfide bond" evidence="14">
    <location>
        <begin position="4144"/>
        <end position="4171"/>
    </location>
</feature>
<feature type="domain" description="Sushi" evidence="20">
    <location>
        <begin position="1798"/>
        <end position="1858"/>
    </location>
</feature>
<feature type="disulfide bond" evidence="14">
    <location>
        <begin position="4028"/>
        <end position="4055"/>
    </location>
</feature>
<feature type="disulfide bond" evidence="13">
    <location>
        <begin position="1373"/>
        <end position="1382"/>
    </location>
</feature>
<feature type="domain" description="Sushi" evidence="20">
    <location>
        <begin position="3420"/>
        <end position="3477"/>
    </location>
</feature>
<dbReference type="GO" id="GO:0016020">
    <property type="term" value="C:membrane"/>
    <property type="evidence" value="ECO:0007669"/>
    <property type="project" value="UniProtKB-SubCell"/>
</dbReference>
<keyword evidence="10 13" id="KW-1015">Disulfide bond</keyword>
<dbReference type="InterPro" id="IPR000742">
    <property type="entry name" value="EGF"/>
</dbReference>
<dbReference type="FunFam" id="2.10.70.10:FF:000011">
    <property type="entry name" value="CUB and sushi domain-containing protein 3 isoform A"/>
    <property type="match status" value="8"/>
</dbReference>
<feature type="domain" description="Sushi" evidence="20">
    <location>
        <begin position="3826"/>
        <end position="3883"/>
    </location>
</feature>
<feature type="disulfide bond" evidence="14">
    <location>
        <begin position="2104"/>
        <end position="2131"/>
    </location>
</feature>
<feature type="disulfide bond" evidence="14">
    <location>
        <begin position="4260"/>
        <end position="4287"/>
    </location>
</feature>
<feature type="disulfide bond" evidence="14">
    <location>
        <begin position="2046"/>
        <end position="2073"/>
    </location>
</feature>
<comment type="subcellular location">
    <subcellularLocation>
        <location evidence="1">Membrane</location>
    </subcellularLocation>
    <subcellularLocation>
        <location evidence="2">Secreted</location>
    </subcellularLocation>
</comment>
<evidence type="ECO:0000256" key="12">
    <source>
        <dbReference type="ARBA" id="ARBA00063079"/>
    </source>
</evidence>
<feature type="disulfide bond" evidence="14">
    <location>
        <begin position="3854"/>
        <end position="3881"/>
    </location>
</feature>
<dbReference type="FunFam" id="2.10.25.10:FF:000038">
    <property type="entry name" value="Fibrillin 2"/>
    <property type="match status" value="1"/>
</dbReference>
<feature type="domain" description="Sushi" evidence="20">
    <location>
        <begin position="2660"/>
        <end position="2717"/>
    </location>
</feature>
<feature type="disulfide bond" evidence="14">
    <location>
        <begin position="3037"/>
        <end position="3064"/>
    </location>
</feature>
<dbReference type="InterPro" id="IPR009030">
    <property type="entry name" value="Growth_fac_rcpt_cys_sf"/>
</dbReference>
<feature type="disulfide bond" evidence="14">
    <location>
        <begin position="4376"/>
        <end position="4403"/>
    </location>
</feature>
<feature type="disulfide bond" evidence="14">
    <location>
        <begin position="3270"/>
        <end position="3297"/>
    </location>
</feature>
<feature type="domain" description="Sushi" evidence="20">
    <location>
        <begin position="3242"/>
        <end position="3299"/>
    </location>
</feature>
<feature type="domain" description="Sushi" evidence="20">
    <location>
        <begin position="4000"/>
        <end position="4057"/>
    </location>
</feature>
<feature type="domain" description="Sushi" evidence="20">
    <location>
        <begin position="2134"/>
        <end position="2193"/>
    </location>
</feature>
<feature type="disulfide bond" evidence="14">
    <location>
        <begin position="1929"/>
        <end position="1956"/>
    </location>
</feature>
<feature type="disulfide bond" evidence="14">
    <location>
        <begin position="2569"/>
        <end position="2596"/>
    </location>
</feature>
<dbReference type="FunFam" id="2.10.70.10:FF:000003">
    <property type="entry name" value="Versican core protein"/>
    <property type="match status" value="1"/>
</dbReference>
<keyword evidence="4 13" id="KW-0245">EGF-like domain</keyword>
<evidence type="ECO:0000256" key="15">
    <source>
        <dbReference type="SAM" id="MobiDB-lite"/>
    </source>
</evidence>
<feature type="disulfide bond" evidence="14">
    <location>
        <begin position="2164"/>
        <end position="2191"/>
    </location>
</feature>
<dbReference type="SMART" id="SM00327">
    <property type="entry name" value="VWA"/>
    <property type="match status" value="1"/>
</dbReference>
<feature type="domain" description="Sushi" evidence="20">
    <location>
        <begin position="3942"/>
        <end position="3999"/>
    </location>
</feature>
<dbReference type="GO" id="GO:0048863">
    <property type="term" value="P:stem cell differentiation"/>
    <property type="evidence" value="ECO:0007669"/>
    <property type="project" value="UniProtKB-ARBA"/>
</dbReference>
<keyword evidence="9" id="KW-0472">Membrane</keyword>
<dbReference type="PROSITE" id="PS50825">
    <property type="entry name" value="HYR"/>
    <property type="match status" value="2"/>
</dbReference>
<dbReference type="InterPro" id="IPR013320">
    <property type="entry name" value="ConA-like_dom_sf"/>
</dbReference>
<feature type="domain" description="Sushi" evidence="20">
    <location>
        <begin position="2835"/>
        <end position="2892"/>
    </location>
</feature>
<dbReference type="GO" id="GO:0019904">
    <property type="term" value="F:protein domain specific binding"/>
    <property type="evidence" value="ECO:0007669"/>
    <property type="project" value="UniProtKB-ARBA"/>
</dbReference>
<dbReference type="GO" id="GO:0003013">
    <property type="term" value="P:circulatory system process"/>
    <property type="evidence" value="ECO:0007669"/>
    <property type="project" value="UniProtKB-ARBA"/>
</dbReference>
<feature type="disulfide bond" evidence="14">
    <location>
        <begin position="3970"/>
        <end position="3997"/>
    </location>
</feature>
<feature type="domain" description="Sushi" evidence="20">
    <location>
        <begin position="3478"/>
        <end position="3535"/>
    </location>
</feature>
<feature type="domain" description="Sushi" evidence="20">
    <location>
        <begin position="2252"/>
        <end position="2309"/>
    </location>
</feature>
<evidence type="ECO:0000256" key="13">
    <source>
        <dbReference type="PROSITE-ProRule" id="PRU00076"/>
    </source>
</evidence>
<dbReference type="Pfam" id="PF12661">
    <property type="entry name" value="hEGF"/>
    <property type="match status" value="1"/>
</dbReference>
<keyword evidence="22" id="KW-1185">Reference proteome</keyword>
<dbReference type="SUPFAM" id="SSF57535">
    <property type="entry name" value="Complement control module/SCR domain"/>
    <property type="match status" value="52"/>
</dbReference>
<evidence type="ECO:0000256" key="6">
    <source>
        <dbReference type="ARBA" id="ARBA00022729"/>
    </source>
</evidence>
<feature type="compositionally biased region" description="Acidic residues" evidence="15">
    <location>
        <begin position="981"/>
        <end position="992"/>
    </location>
</feature>
<dbReference type="PANTHER" id="PTHR45656">
    <property type="entry name" value="PROTEIN CBR-CLEC-78"/>
    <property type="match status" value="1"/>
</dbReference>
<evidence type="ECO:0000259" key="18">
    <source>
        <dbReference type="PROSITE" id="PS50234"/>
    </source>
</evidence>
<feature type="domain" description="Sushi" evidence="20">
    <location>
        <begin position="4348"/>
        <end position="4405"/>
    </location>
</feature>
<feature type="compositionally biased region" description="Basic and acidic residues" evidence="15">
    <location>
        <begin position="918"/>
        <end position="935"/>
    </location>
</feature>
<feature type="domain" description="Sushi" evidence="20">
    <location>
        <begin position="4581"/>
        <end position="4637"/>
    </location>
</feature>
<dbReference type="Gene3D" id="2.60.120.200">
    <property type="match status" value="1"/>
</dbReference>
<feature type="disulfide bond" evidence="14">
    <location>
        <begin position="459"/>
        <end position="486"/>
    </location>
</feature>
<feature type="domain" description="Sushi" evidence="20">
    <location>
        <begin position="4523"/>
        <end position="4580"/>
    </location>
</feature>
<evidence type="ECO:0000259" key="19">
    <source>
        <dbReference type="PROSITE" id="PS50825"/>
    </source>
</evidence>
<feature type="disulfide bond" evidence="14">
    <location>
        <begin position="1829"/>
        <end position="1856"/>
    </location>
</feature>
<dbReference type="RefSeq" id="XP_019632476.1">
    <property type="nucleotide sequence ID" value="XM_019776917.1"/>
</dbReference>
<feature type="signal peptide" evidence="16">
    <location>
        <begin position="1"/>
        <end position="22"/>
    </location>
</feature>
<evidence type="ECO:0000256" key="10">
    <source>
        <dbReference type="ARBA" id="ARBA00023157"/>
    </source>
</evidence>
<feature type="domain" description="Sushi" evidence="20">
    <location>
        <begin position="3768"/>
        <end position="3825"/>
    </location>
</feature>
<feature type="domain" description="Sushi" evidence="20">
    <location>
        <begin position="2951"/>
        <end position="3008"/>
    </location>
</feature>
<feature type="disulfide bond" evidence="14">
    <location>
        <begin position="2395"/>
        <end position="2422"/>
    </location>
</feature>
<feature type="domain" description="Sushi" evidence="20">
    <location>
        <begin position="3009"/>
        <end position="3066"/>
    </location>
</feature>
<feature type="domain" description="EGF-like" evidence="17">
    <location>
        <begin position="1309"/>
        <end position="1345"/>
    </location>
</feature>
<feature type="disulfide bond" evidence="14">
    <location>
        <begin position="3796"/>
        <end position="3823"/>
    </location>
</feature>
<dbReference type="FunFam" id="2.60.120.200:FF:000012">
    <property type="entry name" value="neuronal pentraxin receptor"/>
    <property type="match status" value="1"/>
</dbReference>
<evidence type="ECO:0000313" key="23">
    <source>
        <dbReference type="RefSeq" id="XP_019632476.1"/>
    </source>
</evidence>
<sequence length="4747" mass="521562">MLGGSVVPVLTCLFSLLSRGTGWDARGSDRTVNDDPSALQIGLDPDSPRTKVEILGEIFKKHVQRLRQTENQTVELVFLVDSSASVGNENFNSELRFVKKLLADFTLAENAARVAIVTFSSRNKVVNHVDHLSKPSYHKHKCSLLEEELPRIKYAGGGTYTKGAIIKAQEVLRHARPNATKAVFLVTDGYSNGGDPLPEARKLKHNGVQIFTFGIRNGNVKELQNMATEPAEEHSYILDSFAEFEALARRALHEDLHGGEFILETPDKCWKLCPQGNKCCDVTASCRCGTHTGQYQCICEAGYYGNGVHHDCLACPTGTYKPVAAPGGINTCLKCPDLHHVTPLAATSTQQCRCKAGYRDDGGGHCQVVTCPALSPPERGYFVQDTCNNVFNSACAVRCDPGYDLLGDNLSLCTKDGDWTGSPAKCVVRKCKPLLPPRHGTIFCDRDDYTFETVCKFTCAPGHKLVGSHKRRCLAIAHWDGVPAECGVITCPRLSAPNHGSLLPKNPCTKKKVPYGASCQFSCEDGFQLEGTSDTTCNNSGEWDNLTEEPVCKDITPPHMTCPDDINMEAAEGENSANVTWAVPVATDNADNNLPITVVPTVWPPRLFSIGVVNVTYSAQDKSGNVAQCTFTIKVKDTQPPVIDKCRSPPPFLSKTGMANVSWEEPQFSDNSGEPLQMLRSHEPGLFPWGTSIVNYTAVDTAGNSKSCNIIVHVQQHVCDVPDDPLYGASDCNTMERGINCTLHCSNSHGFAIQPENFYYCTLEGNWLPAEHHKPWWPDCSSKKLANDALKHIQMHYESRLWCNSPTLLDSVKETVSALVTNKLSDYCGNDIECQLRHVSSRCVQINYGEANWKQLLPETEEPQYSDVMFHPATNLKMGKRNKRNLISHLRKKHLGLKKDNFAHQTRRYLNRQLRSLQNEESRRGKRDRGHEETKEIYGKWTRKTSSEFPTLDSIFGGSYRLSAPEVRRDVDKDRKHQETTSEDIEGTDNPEDQIGVPSYRRIPSIQLGLNDLRSRIPEAPAWEGTGSYDKNNLVSYQVQVELELTGHATPPPDSTAEEEQQLQKELLNILDDVPSHMTTDGAEGALDIDIDGQDLKLDHNAIDTHPASLFCQPGAVMRGAYCVNCPQGTYFDVQRGECAACPVGTYQDLEAQLQCDMCPRKTSTARQGSKTVKDCKAKCKPGSFSPDGLEQCETCQVGYYQPEEGSSSCLSCTGNYTTARRGTRTQKDCGVLCQPGYVSATGLEECYPCPEGYYQERPGMSVCNACYKGGFRPGRGAKKGAASIFECLGRAAHVDDNVTQFELAAALTFNDCFSDPCENGGDCRSISAGYVCDCVPGYTGVNCEVEIDECLSSPCLNNATCTDQLNMFTCACTPGFAGPTCGENIDECLSSPCQYNGTCVDKTNSYQCICAKGYTGPNCETEVNECYSSPCMNGGICSDLIGRFSCSCALGYYGDRCQLDIDECSSQPCFNNGTCVDAVNSFSCQCPVGYTSDLCEIDVDECESDPCQNGATCLDQVGSYTCVCAPAFSGVNCETEVPSDFNLEFESSGTVDYVMIDSIPSLKALTCAFWMRSTDKQNYGTPLSYATSSEDNTFVLTDYNGFVLYIRGNGKVTDVTANDGRWHHICVTWTSEGGVWRIYKNGIQEDEGQGLGTDSVIPGGGAFVLGQEQDSRGGDFNARESFIGNMTQLQLWDYILSDDDILALARTCQKNVGNVRAWPDFLPGIVGRVNKSPTYICKGCESLPPRPNNGSIIGNDTSMGSKIIYRCDRGYELDGPPDRECLLDTSWSGDALACKKRSCGPPPSVSWGRPVRARYQGYRYQDTVQFKCHRGYHLDKNTTLTCGPEGHWEGDHPTCLDVDECAAEDLHTCSADADCTNTPGDYTCQCRLGFTGDGRSCKVVTCDPPSELHNGRISGSSYEFNHTLEYKCNTGYVLNGTDERTCLASGEWSYKIPFCQPVNCGQPDSIENGIMIGIFLTYQSTVQYHCEQGYTLVGASARVCQANGRWGGNAPYCERISCGPPRKVEHSFLFSDGDYKYGSTVSFTCDKGFELEGRASQMCQANGTWSGEAPRCERISCGQPAEIQHGSLTVGDVRYESLVQYNCDVGYILIGNDTRTCDSDGIWKPGPPQCTPIKCDNPPKIRHGIIISSSDISVYESLITYNCEPGYIIQGKSNMTCLADGSWSGQPPSCVPISCGSPPEFPHAKAVGDFYIFKSKVQYICEPGYETDKPADSTCMANKSWSVPVVNCNPVSCGKPDEVENAFVKGSSFTYRSIITYHCIEGYVLVGEGIQECQANRSWNGATPHCERAPCKPPPALKYGQPLALNLKYGDTVQYDCDKGFELVSTGRRKCLADGTWSEEEVQCEPVQCSMPSLNHGSIHGTDFHYGETVTFNCNEGYVLHGAESATCEADRSWSHTLPSCQPVACGRPALVGNGTLIGGNFVYQSEVTYTCDKGYYLVGNSRRRCLANKNWSGKMPECKPVSCGDPPKLQYGFKEAQNIYYKGVVQYRCHLGWTLIGESTQTCLSDGKWSGILPVCEPISCGEPPVVENGKVKGTNFSYTSVVKYVCDHGYELQGNGTRECLAEEAWSPTNAFCRAISCGPPPTVNNGRYVGNNFTYGRSVLYKCDEGYELVGRNLSWCSADGLWTDWEDKSPTCQPVSCEHPPSINYGLIGISDFKFQSVIHYKCNMGYVLTGASERTCQANRTWSGAEPKCDPVYCGSPPNVTNGLVQGQYFYYLGFVKYSCRKGYRLEEEKEKYHCQDDGTWEKPPPTCGPVSCGRPDSIDNGRVEGNNFTYGGVVSYQCDDGYQLQGRGTRVCHESGSWNDTSPSCEPVSCGKPPEILYGSADGADFRYKSTVIYSCILGYELKGPKERVCQADKTWNGEESTCEPVTCPEPAEIEHGSKSGDSYIFGSNVTYTCNVGYKLTGTSNATCQEDKTWSHPLPMCVIISCVVPDPITNGGVVGSEYTYGSTIQYQCKEGYLLQGGSKRKCQGDGTWNVPPPSCVPILCIPPIHILAGVITGQDHTFGSIIQYSCKEGYELQGQRERRCQANASWSGGAPRCEPVSCGEPDTVQNGKVNTNVGHKYNSTAQYFCDEGYVLSGNHSRICQADGSWSGENPVCKPRRCPVPSNPKKGKFRGIRYYYGQSVQYSCNEGYILHGSVSRSCQADGMWSGLEPVCKKVVCGAPKDINNGHIFGQRYLSEDTITYVCNRGYTLDGVLTRVCQSNGQWSDTSPTCKPVECNVPNKIPYGKATYSSLTYRSISTYHCDPGFVLEGVSEIMCEHSGSWKERIPSCTPVSCGNPPAVLNSVRTGDNYTFGNTVTYKCKEGYRLQGSEHVVCTEDATWKGLSGETFCELIVCPTPTSIQNAELTGQDYQYGSIIHYQCLPGFEPAIVGSDTRRCEEDGQWSESSFQCTPISCGSPTPIGNGSVMISNTSYQGESRYLCNVGYKLEGGDVRVCQADRTWSGNPPQCLPVSCPSPQSVPNGRVHSKQLTYQETISYTCDLGYKLNGEATRTCQADQTWSGHPPTCKPVDCGQPGPLTNGKVQGKDFTYQQTVVYTCNMGYKLEGVARRTCLEDRQWSEEEPRCLAVSCGQPEAVTNGLINGTEFTYGNSVSYRCTSGFELQGPDTRLCQADQTWSGQSPTCAPVNCGQPGDILNGYLKGSDFTYQQSVVYLCKEGYELVGEARITCKEDRKWSSEDPQCLPVSCGKPETITHGRFDGRDFTYNQTVTYRCDVGFELHGTKQRRCLANRVWSGQAARCDPVSCGQPISIANAEVQGSVFTYLESVTYVCNKGYEMVGEARRTCQEDKTWSELEPRCVPVTCGQPDTISHGTLQGTDYTYTQTVSYTCDTGYQLQGLEQRTCRADQTWSGEAPTCTPVSCGQPKPILYGVVNSSDLTYLEAVVYHCREGYDLVGDAKRICGADRLWSGVEPKCEPVQCSKPQSISDGSLVGEDFTYGHTVTYKCNSGFELNGHNSRNCQANRTWSGHLPACSPVNCGQPKPISNGMFTGSVFTYRQSVVYECDKGYELLGDARQTCGEDRKWSGEEPTCKAISCGEPEEVSYASMKGTDFTYGKSVTYRCKEGFKLRGLDVRTCQANRTWSSDKPECLPLHCPPPTAIANGRVLGGDFTYRQTVRYVCDSGFELKGNQERLCQANQTWRGELPECVPVDCGKPKTLPNGQYTGSDFTYQQKIVYTCNEGYQLVGNPERVCQSNREWTTSLLRCVLITCDTIGSFRNGVVIGNNFSYGQKIMYQCDSGYELQGTREQTCQADGLWSGTQPACFPVTCGPPPQVLHGFVNGTDYTYTQRVEYTCDTGYEMEGGAQRQCQADKTWSGIGPICKRVYCGRPPDVPHCDIKDNGHYYGDVQVYTCHNGYVLEGPSSRTCTETGSWSLYSPRCQPVSCGPPPPVTNAEIQVDSFLYGLGLARVQCATGYILVGKPMRSCLPNGSWSGTTPDCNKVQCPPMFAPLNGQVTGNGHSYGDLVVFGCNAGFRQKGALDSKCTEMGTWSHPRPTCVALECPSPVLPPHLFLSTQNYQVGSRLQLRSEEGYRLVGDNTITCQLNQTWSRVQALPIRIKCGRPVAPANGAVQGQRYEYRDTITFSCRSGYVLEGSRVATCLHTERWSSQPRCKAYCVHGCQNGGECIRPNTCNCQQGYRGPSCELAFCVLPCLHGGKCVGPYKCQCPPGYTGSRCEKAVCRKPCQNGGRCMRPNMCSCPTGFRPPDCSREIDRRYRDYYRQQYH</sequence>
<dbReference type="CDD" id="cd00054">
    <property type="entry name" value="EGF_CA"/>
    <property type="match status" value="8"/>
</dbReference>
<feature type="domain" description="Sushi" evidence="20">
    <location>
        <begin position="429"/>
        <end position="488"/>
    </location>
</feature>
<dbReference type="PROSITE" id="PS01187">
    <property type="entry name" value="EGF_CA"/>
    <property type="match status" value="2"/>
</dbReference>
<feature type="domain" description="Sushi" evidence="20">
    <location>
        <begin position="3184"/>
        <end position="3241"/>
    </location>
</feature>
<feature type="disulfide bond" evidence="13">
    <location>
        <begin position="4721"/>
        <end position="4730"/>
    </location>
</feature>
<organism evidence="22 23">
    <name type="scientific">Branchiostoma belcheri</name>
    <name type="common">Amphioxus</name>
    <dbReference type="NCBI Taxonomy" id="7741"/>
    <lineage>
        <taxon>Eukaryota</taxon>
        <taxon>Metazoa</taxon>
        <taxon>Chordata</taxon>
        <taxon>Cephalochordata</taxon>
        <taxon>Leptocardii</taxon>
        <taxon>Amphioxiformes</taxon>
        <taxon>Branchiostomatidae</taxon>
        <taxon>Branchiostoma</taxon>
    </lineage>
</organism>
<feature type="domain" description="Pentraxin (PTX)" evidence="21">
    <location>
        <begin position="1540"/>
        <end position="1738"/>
    </location>
</feature>
<feature type="disulfide bond" evidence="14">
    <location>
        <begin position="3212"/>
        <end position="3239"/>
    </location>
</feature>
<dbReference type="SMART" id="SM00032">
    <property type="entry name" value="CCP"/>
    <property type="match status" value="53"/>
</dbReference>
<dbReference type="Pfam" id="PF12947">
    <property type="entry name" value="EGF_3"/>
    <property type="match status" value="1"/>
</dbReference>
<feature type="domain" description="Sushi" evidence="20">
    <location>
        <begin position="1901"/>
        <end position="1958"/>
    </location>
</feature>
<dbReference type="SMART" id="SM01411">
    <property type="entry name" value="Ephrin_rec_like"/>
    <property type="match status" value="4"/>
</dbReference>
<dbReference type="GO" id="GO:0005509">
    <property type="term" value="F:calcium ion binding"/>
    <property type="evidence" value="ECO:0007669"/>
    <property type="project" value="InterPro"/>
</dbReference>
<keyword evidence="8" id="KW-0106">Calcium</keyword>
<dbReference type="CDD" id="cd00033">
    <property type="entry name" value="CCP"/>
    <property type="match status" value="52"/>
</dbReference>
<dbReference type="InterPro" id="IPR013032">
    <property type="entry name" value="EGF-like_CS"/>
</dbReference>
<feature type="disulfide bond" evidence="14">
    <location>
        <begin position="3096"/>
        <end position="3123"/>
    </location>
</feature>
<dbReference type="InterPro" id="IPR001881">
    <property type="entry name" value="EGF-like_Ca-bd_dom"/>
</dbReference>
<feature type="disulfide bond" evidence="14">
    <location>
        <begin position="3154"/>
        <end position="3181"/>
    </location>
</feature>
<feature type="disulfide bond" evidence="14">
    <location>
        <begin position="2979"/>
        <end position="3006"/>
    </location>
</feature>
<dbReference type="InterPro" id="IPR024731">
    <property type="entry name" value="NELL2-like_EGF"/>
</dbReference>
<keyword evidence="3" id="KW-0964">Secreted</keyword>
<feature type="domain" description="Sushi" evidence="20">
    <location>
        <begin position="3594"/>
        <end position="3651"/>
    </location>
</feature>
<dbReference type="Gene3D" id="2.10.70.10">
    <property type="entry name" value="Complement Module, domain 1"/>
    <property type="match status" value="52"/>
</dbReference>
<feature type="region of interest" description="Disordered" evidence="15">
    <location>
        <begin position="911"/>
        <end position="935"/>
    </location>
</feature>
<evidence type="ECO:0000313" key="22">
    <source>
        <dbReference type="Proteomes" id="UP000515135"/>
    </source>
</evidence>
<feature type="disulfide bond" evidence="14">
    <location>
        <begin position="4086"/>
        <end position="4113"/>
    </location>
</feature>
<feature type="disulfide bond" evidence="14">
    <location>
        <begin position="2280"/>
        <end position="2307"/>
    </location>
</feature>
<feature type="domain" description="Sushi" evidence="20">
    <location>
        <begin position="3360"/>
        <end position="3419"/>
    </location>
</feature>
<feature type="domain" description="HYR" evidence="19">
    <location>
        <begin position="553"/>
        <end position="637"/>
    </location>
</feature>
<feature type="domain" description="Sushi" evidence="20">
    <location>
        <begin position="2541"/>
        <end position="2598"/>
    </location>
</feature>
<feature type="domain" description="Sushi" evidence="20">
    <location>
        <begin position="4290"/>
        <end position="4347"/>
    </location>
</feature>
<keyword evidence="5 14" id="KW-0768">Sushi</keyword>
<feature type="disulfide bond" evidence="14">
    <location>
        <begin position="3738"/>
        <end position="3765"/>
    </location>
</feature>
<dbReference type="KEGG" id="bbel:109476067"/>
<feature type="domain" description="Sushi" evidence="20">
    <location>
        <begin position="2368"/>
        <end position="2424"/>
    </location>
</feature>
<feature type="domain" description="Sushi" evidence="20">
    <location>
        <begin position="4058"/>
        <end position="4115"/>
    </location>
</feature>
<dbReference type="InterPro" id="IPR036465">
    <property type="entry name" value="vWFA_dom_sf"/>
</dbReference>
<feature type="domain" description="Sushi" evidence="20">
    <location>
        <begin position="4116"/>
        <end position="4173"/>
    </location>
</feature>
<feature type="domain" description="Sushi" evidence="20">
    <location>
        <begin position="3126"/>
        <end position="3183"/>
    </location>
</feature>
<proteinExistence type="predicted"/>
<comment type="caution">
    <text evidence="13">Lacks conserved residue(s) required for the propagation of feature annotation.</text>
</comment>
<dbReference type="Pfam" id="PF00354">
    <property type="entry name" value="Pentaxin"/>
    <property type="match status" value="1"/>
</dbReference>
<dbReference type="InterPro" id="IPR002035">
    <property type="entry name" value="VWF_A"/>
</dbReference>
<feature type="domain" description="VWFA" evidence="18">
    <location>
        <begin position="75"/>
        <end position="256"/>
    </location>
</feature>
<evidence type="ECO:0000256" key="8">
    <source>
        <dbReference type="ARBA" id="ARBA00022837"/>
    </source>
</evidence>
<dbReference type="InterPro" id="IPR018097">
    <property type="entry name" value="EGF_Ca-bd_CS"/>
</dbReference>
<dbReference type="PROSITE" id="PS00022">
    <property type="entry name" value="EGF_1"/>
    <property type="match status" value="6"/>
</dbReference>
<name>A0A6P4ZS65_BRABE</name>
<feature type="domain" description="Sushi" evidence="20">
    <location>
        <begin position="4174"/>
        <end position="4231"/>
    </location>
</feature>
<feature type="domain" description="Sushi" evidence="20">
    <location>
        <begin position="369"/>
        <end position="428"/>
    </location>
</feature>
<gene>
    <name evidence="23" type="primary">LOC109476067</name>
</gene>
<feature type="domain" description="Sushi" evidence="20">
    <location>
        <begin position="3067"/>
        <end position="3125"/>
    </location>
</feature>
<dbReference type="GO" id="GO:0005576">
    <property type="term" value="C:extracellular region"/>
    <property type="evidence" value="ECO:0007669"/>
    <property type="project" value="UniProtKB-SubCell"/>
</dbReference>
<dbReference type="GO" id="GO:0035282">
    <property type="term" value="P:segmentation"/>
    <property type="evidence" value="ECO:0007669"/>
    <property type="project" value="UniProtKB-ARBA"/>
</dbReference>
<dbReference type="InterPro" id="IPR051277">
    <property type="entry name" value="SEZ6_CSMD_C4BPB_Regulators"/>
</dbReference>
<reference evidence="23" key="1">
    <citation type="submission" date="2025-08" db="UniProtKB">
        <authorList>
            <consortium name="RefSeq"/>
        </authorList>
    </citation>
    <scope>IDENTIFICATION</scope>
    <source>
        <tissue evidence="23">Gonad</tissue>
    </source>
</reference>
<dbReference type="SUPFAM" id="SSF57184">
    <property type="entry name" value="Growth factor receptor domain"/>
    <property type="match status" value="2"/>
</dbReference>
<feature type="domain" description="Sushi" evidence="20">
    <location>
        <begin position="2076"/>
        <end position="2133"/>
    </location>
</feature>
<dbReference type="InterPro" id="IPR013783">
    <property type="entry name" value="Ig-like_fold"/>
</dbReference>
<evidence type="ECO:0000256" key="14">
    <source>
        <dbReference type="PROSITE-ProRule" id="PRU00302"/>
    </source>
</evidence>
<dbReference type="FunFam" id="2.10.25.10:FF:000143">
    <property type="entry name" value="Protein crumbs 1"/>
    <property type="match status" value="2"/>
</dbReference>
<feature type="disulfide bond" evidence="14">
    <location>
        <begin position="4493"/>
        <end position="4520"/>
    </location>
</feature>
<feature type="disulfide bond" evidence="14">
    <location>
        <begin position="3448"/>
        <end position="3475"/>
    </location>
</feature>
<feature type="domain" description="Sushi" evidence="20">
    <location>
        <begin position="2310"/>
        <end position="2367"/>
    </location>
</feature>
<comment type="subunit">
    <text evidence="12">Interacts (via Sushi domain 21) with ITGA9:ITGB1; thereby inhibits Ca(2+) intracellular signaling and as a result represses vasocontraction. Interacts (via Sushi domain 21) with ITGA4:ITGB1; thereby inhibits Ca(2+) intracellular signaling and as a result represses vasocontraction. Interacts with ANGPT1 and ANGPT2. Interacts with PEAR1 (via extracellular domain). Interacts with HSPG2, TLN1, FN1, COPA, CCT2, IQGAP1, LAMC1 and NID1. Interacts (via C-terminus) with TIE1.</text>
</comment>
<feature type="domain" description="Sushi" evidence="20">
    <location>
        <begin position="489"/>
        <end position="554"/>
    </location>
</feature>
<feature type="disulfide bond" evidence="13">
    <location>
        <begin position="1487"/>
        <end position="1496"/>
    </location>
</feature>
<feature type="domain" description="EGF-like" evidence="17">
    <location>
        <begin position="1423"/>
        <end position="1459"/>
    </location>
</feature>
<feature type="disulfide bond" evidence="13">
    <location>
        <begin position="4671"/>
        <end position="4681"/>
    </location>
</feature>
<feature type="disulfide bond" evidence="14">
    <location>
        <begin position="1768"/>
        <end position="1795"/>
    </location>
</feature>
<dbReference type="PRINTS" id="PR00895">
    <property type="entry name" value="PENTAXIN"/>
</dbReference>
<feature type="domain" description="EGF-like" evidence="17">
    <location>
        <begin position="1499"/>
        <end position="1535"/>
    </location>
</feature>
<feature type="domain" description="Sushi" evidence="20">
    <location>
        <begin position="4232"/>
        <end position="4289"/>
    </location>
</feature>
<feature type="disulfide bond" evidence="14">
    <location>
        <begin position="2222"/>
        <end position="2249"/>
    </location>
</feature>
<dbReference type="PROSITE" id="PS01186">
    <property type="entry name" value="EGF_2"/>
    <property type="match status" value="8"/>
</dbReference>
<feature type="domain" description="Sushi" evidence="20">
    <location>
        <begin position="2893"/>
        <end position="2950"/>
    </location>
</feature>
<dbReference type="PANTHER" id="PTHR45656:SF4">
    <property type="entry name" value="PROTEIN CBR-CLEC-78"/>
    <property type="match status" value="1"/>
</dbReference>
<feature type="domain" description="Sushi" evidence="20">
    <location>
        <begin position="4406"/>
        <end position="4464"/>
    </location>
</feature>
<evidence type="ECO:0000259" key="20">
    <source>
        <dbReference type="PROSITE" id="PS50923"/>
    </source>
</evidence>
<dbReference type="Gene3D" id="2.60.40.10">
    <property type="entry name" value="Immunoglobulins"/>
    <property type="match status" value="1"/>
</dbReference>
<feature type="domain" description="EGF-like" evidence="17">
    <location>
        <begin position="1461"/>
        <end position="1497"/>
    </location>
</feature>
<feature type="domain" description="Sushi" evidence="20">
    <location>
        <begin position="3884"/>
        <end position="3941"/>
    </location>
</feature>
<dbReference type="SMART" id="SM00159">
    <property type="entry name" value="PTX"/>
    <property type="match status" value="1"/>
</dbReference>
<dbReference type="Gene3D" id="3.40.50.410">
    <property type="entry name" value="von Willebrand factor, type A domain"/>
    <property type="match status" value="1"/>
</dbReference>
<dbReference type="GO" id="GO:0005178">
    <property type="term" value="F:integrin binding"/>
    <property type="evidence" value="ECO:0007669"/>
    <property type="project" value="UniProtKB-ARBA"/>
</dbReference>
<feature type="domain" description="Sushi" evidence="20">
    <location>
        <begin position="2718"/>
        <end position="2776"/>
    </location>
</feature>
<dbReference type="InterPro" id="IPR001759">
    <property type="entry name" value="PTX_dom"/>
</dbReference>
<feature type="domain" description="Sushi" evidence="20">
    <location>
        <begin position="3300"/>
        <end position="3359"/>
    </location>
</feature>
<feature type="disulfide bond" evidence="14">
    <location>
        <begin position="3564"/>
        <end position="3591"/>
    </location>
</feature>
<feature type="domain" description="Sushi" evidence="20">
    <location>
        <begin position="4465"/>
        <end position="4522"/>
    </location>
</feature>
<dbReference type="Pfam" id="PF07699">
    <property type="entry name" value="Ephrin_rec_like"/>
    <property type="match status" value="4"/>
</dbReference>
<feature type="domain" description="HYR" evidence="19">
    <location>
        <begin position="638"/>
        <end position="716"/>
    </location>
</feature>
<dbReference type="FunFam" id="2.10.25.10:FF:000012">
    <property type="entry name" value="Delta-like protein"/>
    <property type="match status" value="1"/>
</dbReference>
<dbReference type="InterPro" id="IPR035976">
    <property type="entry name" value="Sushi/SCR/CCP_sf"/>
</dbReference>
<dbReference type="InterPro" id="IPR011641">
    <property type="entry name" value="Tyr-kin_ephrin_A/B_rcpt-like"/>
</dbReference>
<feature type="domain" description="EGF-like" evidence="17">
    <location>
        <begin position="4667"/>
        <end position="4699"/>
    </location>
</feature>
<feature type="disulfide bond" evidence="14">
    <location>
        <begin position="3680"/>
        <end position="3707"/>
    </location>
</feature>
<keyword evidence="7" id="KW-0677">Repeat</keyword>
<evidence type="ECO:0000256" key="2">
    <source>
        <dbReference type="ARBA" id="ARBA00004613"/>
    </source>
</evidence>
<dbReference type="PROSITE" id="PS51828">
    <property type="entry name" value="PTX_2"/>
    <property type="match status" value="1"/>
</dbReference>
<evidence type="ECO:0000256" key="11">
    <source>
        <dbReference type="ARBA" id="ARBA00023180"/>
    </source>
</evidence>
<feature type="compositionally biased region" description="Basic and acidic residues" evidence="15">
    <location>
        <begin position="967"/>
        <end position="980"/>
    </location>
</feature>
<feature type="disulfide bond" evidence="14">
    <location>
        <begin position="2338"/>
        <end position="2365"/>
    </location>
</feature>
<protein>
    <submittedName>
        <fullName evidence="23">LOW QUALITY PROTEIN: sushi, von Willebrand factor type A, EGF and pentraxin domain-containing protein 1-like</fullName>
    </submittedName>
</protein>
<feature type="disulfide bond" evidence="13">
    <location>
        <begin position="4689"/>
        <end position="4698"/>
    </location>
</feature>
<feature type="domain" description="Sushi" evidence="20">
    <location>
        <begin position="1959"/>
        <end position="2016"/>
    </location>
</feature>
<feature type="disulfide bond" evidence="14">
    <location>
        <begin position="4202"/>
        <end position="4229"/>
    </location>
</feature>
<accession>A0A6P4ZS65</accession>
<dbReference type="PROSITE" id="PS00010">
    <property type="entry name" value="ASX_HYDROXYL"/>
    <property type="match status" value="6"/>
</dbReference>
<dbReference type="Pfam" id="PF00092">
    <property type="entry name" value="VWA"/>
    <property type="match status" value="1"/>
</dbReference>